<keyword evidence="3" id="KW-1185">Reference proteome</keyword>
<feature type="transmembrane region" description="Helical" evidence="1">
    <location>
        <begin position="6"/>
        <end position="30"/>
    </location>
</feature>
<dbReference type="OrthoDB" id="293703at2157"/>
<protein>
    <submittedName>
        <fullName evidence="2">Uncharacterized protein</fullName>
    </submittedName>
</protein>
<organism evidence="2 3">
    <name type="scientific">Haloferax massiliensis</name>
    <dbReference type="NCBI Taxonomy" id="1476858"/>
    <lineage>
        <taxon>Archaea</taxon>
        <taxon>Methanobacteriati</taxon>
        <taxon>Methanobacteriota</taxon>
        <taxon>Stenosarchaea group</taxon>
        <taxon>Halobacteria</taxon>
        <taxon>Halobacteriales</taxon>
        <taxon>Haloferacaceae</taxon>
        <taxon>Haloferax</taxon>
    </lineage>
</organism>
<keyword evidence="1" id="KW-0812">Transmembrane</keyword>
<accession>A0A0D6JTS4</accession>
<feature type="transmembrane region" description="Helical" evidence="1">
    <location>
        <begin position="115"/>
        <end position="135"/>
    </location>
</feature>
<proteinExistence type="predicted"/>
<name>A0A0D6JTS4_9EURY</name>
<feature type="transmembrane region" description="Helical" evidence="1">
    <location>
        <begin position="42"/>
        <end position="64"/>
    </location>
</feature>
<dbReference type="EMBL" id="CSTE01000002">
    <property type="protein sequence ID" value="CQR50980.1"/>
    <property type="molecule type" value="Genomic_DNA"/>
</dbReference>
<dbReference type="AlphaFoldDB" id="A0A0D6JTS4"/>
<reference evidence="3" key="1">
    <citation type="submission" date="2015-03" db="EMBL/GenBank/DDBJ databases">
        <authorList>
            <person name="Urmite Genomes"/>
        </authorList>
    </citation>
    <scope>NUCLEOTIDE SEQUENCE [LARGE SCALE GENOMIC DNA]</scope>
    <source>
        <strain evidence="3">Arc-Hr</strain>
    </source>
</reference>
<evidence type="ECO:0000313" key="3">
    <source>
        <dbReference type="Proteomes" id="UP000198902"/>
    </source>
</evidence>
<sequence length="195" mass="20376">MALPLGLLPVFVLALTVGVATVVTLGAHLLWRGWDRPFQFALQRAFFAAGVFYLGVTVVVWVVAGGSSMWEVAATILVAGVAAAGVLWTLPLLVGQRLVARFQQLDSETALRFATYGWPIAMLVVATLFVAPGGLTDGHLFSLGGPQMCLVGFCGVSRAVVAVVVLQVVVALVGPGLVGAGLYATRWDALSLDGR</sequence>
<gene>
    <name evidence="2" type="ORF">BN996_02466</name>
</gene>
<dbReference type="Proteomes" id="UP000198902">
    <property type="component" value="Unassembled WGS sequence"/>
</dbReference>
<dbReference type="RefSeq" id="WP_089779334.1">
    <property type="nucleotide sequence ID" value="NZ_CABLRR010000002.1"/>
</dbReference>
<evidence type="ECO:0000256" key="1">
    <source>
        <dbReference type="SAM" id="Phobius"/>
    </source>
</evidence>
<evidence type="ECO:0000313" key="2">
    <source>
        <dbReference type="EMBL" id="CQR50980.1"/>
    </source>
</evidence>
<keyword evidence="1" id="KW-1133">Transmembrane helix</keyword>
<keyword evidence="1" id="KW-0472">Membrane</keyword>
<feature type="transmembrane region" description="Helical" evidence="1">
    <location>
        <begin position="155"/>
        <end position="185"/>
    </location>
</feature>
<feature type="transmembrane region" description="Helical" evidence="1">
    <location>
        <begin position="70"/>
        <end position="94"/>
    </location>
</feature>